<dbReference type="EMBL" id="JAFNEN010004376">
    <property type="protein sequence ID" value="KAG8171140.1"/>
    <property type="molecule type" value="Genomic_DNA"/>
</dbReference>
<evidence type="ECO:0000313" key="3">
    <source>
        <dbReference type="Proteomes" id="UP000827092"/>
    </source>
</evidence>
<sequence>MERTKEAERLARNKLSKEERAATQALINELSELFLDTTDFRTARERIKTLYYMVPCLSLEFIKNTIEENDELDPAWIIQLQAEAENGFPDEPQVVATIPTFNKFQALAESNGLPPDAQFPTAGTATPDAPFPEVRSDARSLEGSTDVPTAKKIKLNPDAQFPEAVDSDYA</sequence>
<keyword evidence="3" id="KW-1185">Reference proteome</keyword>
<name>A0AAV6TI35_9ARAC</name>
<evidence type="ECO:0000313" key="2">
    <source>
        <dbReference type="EMBL" id="KAG8171140.1"/>
    </source>
</evidence>
<organism evidence="2 3">
    <name type="scientific">Oedothorax gibbosus</name>
    <dbReference type="NCBI Taxonomy" id="931172"/>
    <lineage>
        <taxon>Eukaryota</taxon>
        <taxon>Metazoa</taxon>
        <taxon>Ecdysozoa</taxon>
        <taxon>Arthropoda</taxon>
        <taxon>Chelicerata</taxon>
        <taxon>Arachnida</taxon>
        <taxon>Araneae</taxon>
        <taxon>Araneomorphae</taxon>
        <taxon>Entelegynae</taxon>
        <taxon>Araneoidea</taxon>
        <taxon>Linyphiidae</taxon>
        <taxon>Erigoninae</taxon>
        <taxon>Oedothorax</taxon>
    </lineage>
</organism>
<comment type="caution">
    <text evidence="2">The sequence shown here is derived from an EMBL/GenBank/DDBJ whole genome shotgun (WGS) entry which is preliminary data.</text>
</comment>
<proteinExistence type="predicted"/>
<dbReference type="Proteomes" id="UP000827092">
    <property type="component" value="Unassembled WGS sequence"/>
</dbReference>
<reference evidence="2 3" key="1">
    <citation type="journal article" date="2022" name="Nat. Ecol. Evol.">
        <title>A masculinizing supergene underlies an exaggerated male reproductive morph in a spider.</title>
        <authorList>
            <person name="Hendrickx F."/>
            <person name="De Corte Z."/>
            <person name="Sonet G."/>
            <person name="Van Belleghem S.M."/>
            <person name="Kostlbacher S."/>
            <person name="Vangestel C."/>
        </authorList>
    </citation>
    <scope>NUCLEOTIDE SEQUENCE [LARGE SCALE GENOMIC DNA]</scope>
    <source>
        <strain evidence="2">W744_W776</strain>
    </source>
</reference>
<dbReference type="AlphaFoldDB" id="A0AAV6TI35"/>
<evidence type="ECO:0000256" key="1">
    <source>
        <dbReference type="SAM" id="MobiDB-lite"/>
    </source>
</evidence>
<feature type="region of interest" description="Disordered" evidence="1">
    <location>
        <begin position="112"/>
        <end position="170"/>
    </location>
</feature>
<protein>
    <submittedName>
        <fullName evidence="2">Uncharacterized protein</fullName>
    </submittedName>
</protein>
<accession>A0AAV6TI35</accession>
<gene>
    <name evidence="2" type="ORF">JTE90_009310</name>
</gene>